<dbReference type="CDD" id="cd08422">
    <property type="entry name" value="PBP2_CrgA_like"/>
    <property type="match status" value="1"/>
</dbReference>
<gene>
    <name evidence="6" type="ORF">theurythT_21500</name>
</gene>
<keyword evidence="2" id="KW-0805">Transcription regulation</keyword>
<sequence length="298" mass="33984">MSHNHKKLERLMLFHEVAKQLSFTQAAIRLGISKSHLSAQIRQLELDMNTPLLVRSTRSVKLTEQGKEIAKGTHNIHASLLNIERSVLSGHDEVAGTIKFTAPRLFTECYLLKICQAFKAQYPDVSFSIDCSYTSHDLNQSDFDLAFRATRTPPENMIAKALLPYKTSCYASRKYIDNYGQPLQVTDLKAHQCLAGQDQQQWEFKDGSMDICGWMQINDNGLLKQLALAGEGIIKVPEYFVKKEVALGELLPVLQHQSLQERAIFMVYPQVIFQSKKIKTFIEYVFNELKNIELSEKN</sequence>
<evidence type="ECO:0000256" key="3">
    <source>
        <dbReference type="ARBA" id="ARBA00023125"/>
    </source>
</evidence>
<dbReference type="Proteomes" id="UP001157133">
    <property type="component" value="Unassembled WGS sequence"/>
</dbReference>
<keyword evidence="3" id="KW-0238">DNA-binding</keyword>
<dbReference type="PANTHER" id="PTHR30537">
    <property type="entry name" value="HTH-TYPE TRANSCRIPTIONAL REGULATOR"/>
    <property type="match status" value="1"/>
</dbReference>
<keyword evidence="7" id="KW-1185">Reference proteome</keyword>
<dbReference type="Pfam" id="PF00126">
    <property type="entry name" value="HTH_1"/>
    <property type="match status" value="1"/>
</dbReference>
<dbReference type="PROSITE" id="PS50931">
    <property type="entry name" value="HTH_LYSR"/>
    <property type="match status" value="1"/>
</dbReference>
<proteinExistence type="inferred from homology"/>
<keyword evidence="4" id="KW-0804">Transcription</keyword>
<dbReference type="InterPro" id="IPR005119">
    <property type="entry name" value="LysR_subst-bd"/>
</dbReference>
<evidence type="ECO:0000256" key="1">
    <source>
        <dbReference type="ARBA" id="ARBA00009437"/>
    </source>
</evidence>
<organism evidence="6 7">
    <name type="scientific">Thalassotalea eurytherma</name>
    <dbReference type="NCBI Taxonomy" id="1144278"/>
    <lineage>
        <taxon>Bacteria</taxon>
        <taxon>Pseudomonadati</taxon>
        <taxon>Pseudomonadota</taxon>
        <taxon>Gammaproteobacteria</taxon>
        <taxon>Alteromonadales</taxon>
        <taxon>Colwelliaceae</taxon>
        <taxon>Thalassotalea</taxon>
    </lineage>
</organism>
<dbReference type="InterPro" id="IPR058163">
    <property type="entry name" value="LysR-type_TF_proteobact-type"/>
</dbReference>
<protein>
    <submittedName>
        <fullName evidence="6">LysR family transcriptional regulator</fullName>
    </submittedName>
</protein>
<feature type="domain" description="HTH lysR-type" evidence="5">
    <location>
        <begin position="7"/>
        <end position="63"/>
    </location>
</feature>
<dbReference type="EMBL" id="BSSU01000010">
    <property type="protein sequence ID" value="GLX82698.1"/>
    <property type="molecule type" value="Genomic_DNA"/>
</dbReference>
<dbReference type="InterPro" id="IPR036388">
    <property type="entry name" value="WH-like_DNA-bd_sf"/>
</dbReference>
<accession>A0ABQ6H3E5</accession>
<dbReference type="RefSeq" id="WP_284208069.1">
    <property type="nucleotide sequence ID" value="NZ_BSSU01000010.1"/>
</dbReference>
<comment type="similarity">
    <text evidence="1">Belongs to the LysR transcriptional regulatory family.</text>
</comment>
<evidence type="ECO:0000313" key="7">
    <source>
        <dbReference type="Proteomes" id="UP001157133"/>
    </source>
</evidence>
<dbReference type="SUPFAM" id="SSF53850">
    <property type="entry name" value="Periplasmic binding protein-like II"/>
    <property type="match status" value="1"/>
</dbReference>
<comment type="caution">
    <text evidence="6">The sequence shown here is derived from an EMBL/GenBank/DDBJ whole genome shotgun (WGS) entry which is preliminary data.</text>
</comment>
<dbReference type="Gene3D" id="1.10.10.10">
    <property type="entry name" value="Winged helix-like DNA-binding domain superfamily/Winged helix DNA-binding domain"/>
    <property type="match status" value="1"/>
</dbReference>
<name>A0ABQ6H3E5_9GAMM</name>
<evidence type="ECO:0000256" key="2">
    <source>
        <dbReference type="ARBA" id="ARBA00023015"/>
    </source>
</evidence>
<dbReference type="InterPro" id="IPR036390">
    <property type="entry name" value="WH_DNA-bd_sf"/>
</dbReference>
<dbReference type="PANTHER" id="PTHR30537:SF5">
    <property type="entry name" value="HTH-TYPE TRANSCRIPTIONAL ACTIVATOR TTDR-RELATED"/>
    <property type="match status" value="1"/>
</dbReference>
<dbReference type="Gene3D" id="3.40.190.290">
    <property type="match status" value="1"/>
</dbReference>
<dbReference type="InterPro" id="IPR000847">
    <property type="entry name" value="LysR_HTH_N"/>
</dbReference>
<evidence type="ECO:0000313" key="6">
    <source>
        <dbReference type="EMBL" id="GLX82698.1"/>
    </source>
</evidence>
<evidence type="ECO:0000256" key="4">
    <source>
        <dbReference type="ARBA" id="ARBA00023163"/>
    </source>
</evidence>
<reference evidence="6 7" key="1">
    <citation type="submission" date="2023-03" db="EMBL/GenBank/DDBJ databases">
        <title>Draft genome sequence of Thalassotalea eurytherma JCM 18482T.</title>
        <authorList>
            <person name="Sawabe T."/>
        </authorList>
    </citation>
    <scope>NUCLEOTIDE SEQUENCE [LARGE SCALE GENOMIC DNA]</scope>
    <source>
        <strain evidence="6 7">JCM 18482</strain>
    </source>
</reference>
<dbReference type="SUPFAM" id="SSF46785">
    <property type="entry name" value="Winged helix' DNA-binding domain"/>
    <property type="match status" value="1"/>
</dbReference>
<evidence type="ECO:0000259" key="5">
    <source>
        <dbReference type="PROSITE" id="PS50931"/>
    </source>
</evidence>
<dbReference type="Pfam" id="PF03466">
    <property type="entry name" value="LysR_substrate"/>
    <property type="match status" value="1"/>
</dbReference>